<feature type="non-terminal residue" evidence="1">
    <location>
        <position position="1"/>
    </location>
</feature>
<organism evidence="1">
    <name type="scientific">marine metagenome</name>
    <dbReference type="NCBI Taxonomy" id="408172"/>
    <lineage>
        <taxon>unclassified sequences</taxon>
        <taxon>metagenomes</taxon>
        <taxon>ecological metagenomes</taxon>
    </lineage>
</organism>
<reference evidence="1" key="1">
    <citation type="submission" date="2018-05" db="EMBL/GenBank/DDBJ databases">
        <authorList>
            <person name="Lanie J.A."/>
            <person name="Ng W.-L."/>
            <person name="Kazmierczak K.M."/>
            <person name="Andrzejewski T.M."/>
            <person name="Davidsen T.M."/>
            <person name="Wayne K.J."/>
            <person name="Tettelin H."/>
            <person name="Glass J.I."/>
            <person name="Rusch D."/>
            <person name="Podicherti R."/>
            <person name="Tsui H.-C.T."/>
            <person name="Winkler M.E."/>
        </authorList>
    </citation>
    <scope>NUCLEOTIDE SEQUENCE</scope>
</reference>
<accession>A0A382PHF6</accession>
<sequence>ISEFEHKDELFTLPEIDNSYAKKLKESLVNIQTNKVEDPHNWRYKV</sequence>
<protein>
    <submittedName>
        <fullName evidence="1">Uncharacterized protein</fullName>
    </submittedName>
</protein>
<evidence type="ECO:0000313" key="1">
    <source>
        <dbReference type="EMBL" id="SVC72138.1"/>
    </source>
</evidence>
<name>A0A382PHF6_9ZZZZ</name>
<dbReference type="EMBL" id="UINC01107051">
    <property type="protein sequence ID" value="SVC72138.1"/>
    <property type="molecule type" value="Genomic_DNA"/>
</dbReference>
<proteinExistence type="predicted"/>
<gene>
    <name evidence="1" type="ORF">METZ01_LOCUS324992</name>
</gene>
<dbReference type="AlphaFoldDB" id="A0A382PHF6"/>